<evidence type="ECO:0000256" key="1">
    <source>
        <dbReference type="ARBA" id="ARBA00004365"/>
    </source>
</evidence>
<dbReference type="Gene3D" id="1.20.1330.10">
    <property type="entry name" value="f41 fragment of flagellin, N-terminal domain"/>
    <property type="match status" value="1"/>
</dbReference>
<organism evidence="8 9">
    <name type="scientific">Larsenimonas rhizosphaerae</name>
    <dbReference type="NCBI Taxonomy" id="2944682"/>
    <lineage>
        <taxon>Bacteria</taxon>
        <taxon>Pseudomonadati</taxon>
        <taxon>Pseudomonadota</taxon>
        <taxon>Gammaproteobacteria</taxon>
        <taxon>Oceanospirillales</taxon>
        <taxon>Halomonadaceae</taxon>
        <taxon>Larsenimonas</taxon>
    </lineage>
</organism>
<dbReference type="EMBL" id="JAPIVE010000001">
    <property type="protein sequence ID" value="MCX2523110.1"/>
    <property type="molecule type" value="Genomic_DNA"/>
</dbReference>
<feature type="domain" description="Flagellin N-terminal" evidence="6">
    <location>
        <begin position="4"/>
        <end position="141"/>
    </location>
</feature>
<dbReference type="GO" id="GO:0009424">
    <property type="term" value="C:bacterial-type flagellum hook"/>
    <property type="evidence" value="ECO:0007669"/>
    <property type="project" value="InterPro"/>
</dbReference>
<dbReference type="Pfam" id="PF00669">
    <property type="entry name" value="Flagellin_N"/>
    <property type="match status" value="1"/>
</dbReference>
<dbReference type="InterPro" id="IPR046358">
    <property type="entry name" value="Flagellin_C"/>
</dbReference>
<keyword evidence="5" id="KW-0975">Bacterial flagellum</keyword>
<evidence type="ECO:0000256" key="4">
    <source>
        <dbReference type="ARBA" id="ARBA00022525"/>
    </source>
</evidence>
<dbReference type="NCBIfam" id="TIGR02550">
    <property type="entry name" value="flagell_flgL"/>
    <property type="match status" value="1"/>
</dbReference>
<evidence type="ECO:0000259" key="6">
    <source>
        <dbReference type="Pfam" id="PF00669"/>
    </source>
</evidence>
<evidence type="ECO:0000313" key="8">
    <source>
        <dbReference type="EMBL" id="MCX2523110.1"/>
    </source>
</evidence>
<gene>
    <name evidence="8" type="primary">flgL</name>
    <name evidence="8" type="ORF">OQ287_02545</name>
</gene>
<dbReference type="GO" id="GO:0005576">
    <property type="term" value="C:extracellular region"/>
    <property type="evidence" value="ECO:0007669"/>
    <property type="project" value="UniProtKB-SubCell"/>
</dbReference>
<feature type="domain" description="Flagellin C-terminal" evidence="7">
    <location>
        <begin position="330"/>
        <end position="404"/>
    </location>
</feature>
<keyword evidence="8" id="KW-0282">Flagellum</keyword>
<evidence type="ECO:0000256" key="5">
    <source>
        <dbReference type="ARBA" id="ARBA00023143"/>
    </source>
</evidence>
<reference evidence="8" key="1">
    <citation type="submission" date="2022-11" db="EMBL/GenBank/DDBJ databases">
        <title>Larsenimonas rhizosphaerae sp. nov., isolated from a tidal mudflat.</title>
        <authorList>
            <person name="Lee S.D."/>
            <person name="Kim I.S."/>
        </authorList>
    </citation>
    <scope>NUCLEOTIDE SEQUENCE</scope>
    <source>
        <strain evidence="8">GH2-1</strain>
    </source>
</reference>
<dbReference type="PANTHER" id="PTHR42792:SF1">
    <property type="entry name" value="FLAGELLAR HOOK-ASSOCIATED PROTEIN 3"/>
    <property type="match status" value="1"/>
</dbReference>
<proteinExistence type="inferred from homology"/>
<dbReference type="GO" id="GO:0071973">
    <property type="term" value="P:bacterial-type flagellum-dependent cell motility"/>
    <property type="evidence" value="ECO:0007669"/>
    <property type="project" value="InterPro"/>
</dbReference>
<evidence type="ECO:0000256" key="2">
    <source>
        <dbReference type="ARBA" id="ARBA00004613"/>
    </source>
</evidence>
<dbReference type="GO" id="GO:0005198">
    <property type="term" value="F:structural molecule activity"/>
    <property type="evidence" value="ECO:0007669"/>
    <property type="project" value="InterPro"/>
</dbReference>
<evidence type="ECO:0000259" key="7">
    <source>
        <dbReference type="Pfam" id="PF00700"/>
    </source>
</evidence>
<evidence type="ECO:0000256" key="3">
    <source>
        <dbReference type="ARBA" id="ARBA00005709"/>
    </source>
</evidence>
<dbReference type="PANTHER" id="PTHR42792">
    <property type="entry name" value="FLAGELLIN"/>
    <property type="match status" value="1"/>
</dbReference>
<keyword evidence="8" id="KW-0966">Cell projection</keyword>
<keyword evidence="8" id="KW-0969">Cilium</keyword>
<comment type="caution">
    <text evidence="8">The sequence shown here is derived from an EMBL/GenBank/DDBJ whole genome shotgun (WGS) entry which is preliminary data.</text>
</comment>
<dbReference type="InterPro" id="IPR001492">
    <property type="entry name" value="Flagellin"/>
</dbReference>
<comment type="similarity">
    <text evidence="3">Belongs to the bacterial flagellin family.</text>
</comment>
<dbReference type="InterPro" id="IPR013384">
    <property type="entry name" value="Flagell_FlgL"/>
</dbReference>
<evidence type="ECO:0000313" key="9">
    <source>
        <dbReference type="Proteomes" id="UP001165678"/>
    </source>
</evidence>
<keyword evidence="9" id="KW-1185">Reference proteome</keyword>
<dbReference type="InterPro" id="IPR001029">
    <property type="entry name" value="Flagellin_N"/>
</dbReference>
<sequence>MRLSTASMFSTSLSAMLNQQSKLTDVSLQMSTGRRVVTASDDPSAASQALITRQSLSETKQYADARTTMTQNMALEETILNSVTSAIQSAQDKLVQAGNGTLSDSDRLSLATAMDSIYQELVGLANSTDGNGNYLFSGSQTGTVPFGTNADGTVSYQGDNNQQFMKVDASRSMESFDSGLDVFSSITAGAKFVARAEDSNAGTATFTGPSVSNSADAEYGNDFSIAFQNDGAGNITYSVENLTAGTTTSPQPYTPGSQITFGGLSLAVDGTPEDGDSFSVARGREQDNNFINTLKGVVDALSTEQNTDVARARLSNTLSSASRQMSNGLDNVLTVRSSVGARMNEVDVLDTIGGDRKLAYTDRLSSLVDLDYAEAISEYTLKQTSLEAAQKTFSQVQRMSLFDLI</sequence>
<protein>
    <submittedName>
        <fullName evidence="8">Flagellar hook-associated protein FlgL</fullName>
    </submittedName>
</protein>
<dbReference type="AlphaFoldDB" id="A0AA41ZLN5"/>
<accession>A0AA41ZLN5</accession>
<name>A0AA41ZLN5_9GAMM</name>
<dbReference type="Pfam" id="PF00700">
    <property type="entry name" value="Flagellin_C"/>
    <property type="match status" value="1"/>
</dbReference>
<dbReference type="SUPFAM" id="SSF64518">
    <property type="entry name" value="Phase 1 flagellin"/>
    <property type="match status" value="1"/>
</dbReference>
<comment type="subcellular location">
    <subcellularLocation>
        <location evidence="1">Bacterial flagellum</location>
    </subcellularLocation>
    <subcellularLocation>
        <location evidence="2">Secreted</location>
    </subcellularLocation>
</comment>
<dbReference type="RefSeq" id="WP_250936448.1">
    <property type="nucleotide sequence ID" value="NZ_JAMLJK010000001.1"/>
</dbReference>
<dbReference type="Proteomes" id="UP001165678">
    <property type="component" value="Unassembled WGS sequence"/>
</dbReference>
<keyword evidence="4" id="KW-0964">Secreted</keyword>